<keyword evidence="7" id="KW-0479">Metal-binding</keyword>
<dbReference type="CDD" id="cd00051">
    <property type="entry name" value="EFh"/>
    <property type="match status" value="1"/>
</dbReference>
<dbReference type="SUPFAM" id="SSF47473">
    <property type="entry name" value="EF-hand"/>
    <property type="match status" value="1"/>
</dbReference>
<evidence type="ECO:0000256" key="6">
    <source>
        <dbReference type="ARBA" id="ARBA00022692"/>
    </source>
</evidence>
<proteinExistence type="predicted"/>
<feature type="domain" description="EF-hand" evidence="17">
    <location>
        <begin position="724"/>
        <end position="759"/>
    </location>
</feature>
<dbReference type="InterPro" id="IPR002048">
    <property type="entry name" value="EF_hand_dom"/>
</dbReference>
<evidence type="ECO:0000256" key="10">
    <source>
        <dbReference type="ARBA" id="ARBA00022989"/>
    </source>
</evidence>
<dbReference type="Gene3D" id="1.25.40.20">
    <property type="entry name" value="Ankyrin repeat-containing domain"/>
    <property type="match status" value="1"/>
</dbReference>
<feature type="transmembrane region" description="Helical" evidence="16">
    <location>
        <begin position="540"/>
        <end position="562"/>
    </location>
</feature>
<name>A0AA39LGI1_9BILA</name>
<evidence type="ECO:0000256" key="16">
    <source>
        <dbReference type="SAM" id="Phobius"/>
    </source>
</evidence>
<dbReference type="AlphaFoldDB" id="A0AA39LGI1"/>
<evidence type="ECO:0000256" key="1">
    <source>
        <dbReference type="ARBA" id="ARBA00004651"/>
    </source>
</evidence>
<dbReference type="InterPro" id="IPR011992">
    <property type="entry name" value="EF-hand-dom_pair"/>
</dbReference>
<keyword evidence="6 16" id="KW-0812">Transmembrane</keyword>
<evidence type="ECO:0000259" key="17">
    <source>
        <dbReference type="PROSITE" id="PS50222"/>
    </source>
</evidence>
<dbReference type="InterPro" id="IPR024862">
    <property type="entry name" value="TRPV"/>
</dbReference>
<dbReference type="InterPro" id="IPR002110">
    <property type="entry name" value="Ankyrin_rpt"/>
</dbReference>
<dbReference type="PANTHER" id="PTHR10582:SF28">
    <property type="entry name" value="NANCHUNG, ISOFORM B"/>
    <property type="match status" value="1"/>
</dbReference>
<evidence type="ECO:0000256" key="2">
    <source>
        <dbReference type="ARBA" id="ARBA00022448"/>
    </source>
</evidence>
<dbReference type="SMART" id="SM00248">
    <property type="entry name" value="ANK"/>
    <property type="match status" value="5"/>
</dbReference>
<evidence type="ECO:0000256" key="14">
    <source>
        <dbReference type="ARBA" id="ARBA00062955"/>
    </source>
</evidence>
<accession>A0AA39LGI1</accession>
<dbReference type="PROSITE" id="PS50088">
    <property type="entry name" value="ANK_REPEAT"/>
    <property type="match status" value="3"/>
</dbReference>
<dbReference type="GO" id="GO:0005262">
    <property type="term" value="F:calcium channel activity"/>
    <property type="evidence" value="ECO:0007669"/>
    <property type="project" value="UniProtKB-KW"/>
</dbReference>
<evidence type="ECO:0000256" key="15">
    <source>
        <dbReference type="PROSITE-ProRule" id="PRU00023"/>
    </source>
</evidence>
<feature type="transmembrane region" description="Helical" evidence="16">
    <location>
        <begin position="614"/>
        <end position="638"/>
    </location>
</feature>
<evidence type="ECO:0000313" key="19">
    <source>
        <dbReference type="Proteomes" id="UP001175271"/>
    </source>
</evidence>
<evidence type="ECO:0000256" key="9">
    <source>
        <dbReference type="ARBA" id="ARBA00022837"/>
    </source>
</evidence>
<dbReference type="InterPro" id="IPR018247">
    <property type="entry name" value="EF_Hand_1_Ca_BS"/>
</dbReference>
<feature type="transmembrane region" description="Helical" evidence="16">
    <location>
        <begin position="382"/>
        <end position="403"/>
    </location>
</feature>
<dbReference type="GO" id="GO:0005886">
    <property type="term" value="C:plasma membrane"/>
    <property type="evidence" value="ECO:0007669"/>
    <property type="project" value="UniProtKB-SubCell"/>
</dbReference>
<dbReference type="FunFam" id="1.10.238.10:FF:000007">
    <property type="entry name" value="Putative myosin regulatory light chain sqh"/>
    <property type="match status" value="1"/>
</dbReference>
<evidence type="ECO:0000256" key="12">
    <source>
        <dbReference type="ARBA" id="ARBA00023136"/>
    </source>
</evidence>
<evidence type="ECO:0000256" key="11">
    <source>
        <dbReference type="ARBA" id="ARBA00023065"/>
    </source>
</evidence>
<feature type="repeat" description="ANK" evidence="15">
    <location>
        <begin position="255"/>
        <end position="287"/>
    </location>
</feature>
<evidence type="ECO:0000256" key="8">
    <source>
        <dbReference type="ARBA" id="ARBA00022737"/>
    </source>
</evidence>
<keyword evidence="5" id="KW-0107">Calcium channel</keyword>
<dbReference type="PROSITE" id="PS00018">
    <property type="entry name" value="EF_HAND_1"/>
    <property type="match status" value="1"/>
</dbReference>
<dbReference type="Pfam" id="PF12796">
    <property type="entry name" value="Ank_2"/>
    <property type="match status" value="2"/>
</dbReference>
<dbReference type="SMART" id="SM00054">
    <property type="entry name" value="EFh"/>
    <property type="match status" value="1"/>
</dbReference>
<sequence>MGNSSSTVTAGIKNQADGRSNIIYQLADVTGNGELADSAKVALKTGNVAELDFLIVEKIRPLLYNDGEGDMIPMAQVISMRHKERTGNDHGPGSDSVKKYICWRLDCRGAVGETLLHVCFLSGLPEHMKLLAQRLIVTFPAIINDFYLCDEYYGETALHMAIGTENAEMVRFLLKKGASVEQRCCGNFFTCDDQKEMRMDSPEYEEPVALPVKTNYSGHLYWGEYPLSFAACLSQADCFRMLVAYGANPNDQDTNGNTVLHICTIRENWEMFSMALEAGANLHIQNRMGLTPLTLAAFLAKSMMFEKILEKERKVLWTYGRVLMTACPLAYIDSIDPATGELNLFSALALAVYGKLDNHLALLPNTLEHIVMKKWNVFGKKMLFSHLRLFIVYFTIVFFSFLLRPTPFERQQHTNHLLCIFSPSRSNMNTRTKIYTVLSLLAMAGACLYLIQMVRHLRNVGRKMFLLSLSGFPAKAIFLVSCALVLLAFVLRASCLDEAEDIAWMVVVLLTAVKFLYFCRAFSKVGPFVLMIYKIIVRDLLRFFVIYCIIVAGFSQAFYVIFLGYRRDDKTFDIRKEGTIMYNVAEAFVRMFMMSLTEFSVFYEQLEQCELATIGKIAFMLYLLLVTMLLTNMLIAMMTNTYNQISGNSLEWLRQFSAIVLMMEQSVSPATRLRYQKMYSFPLDGKTHKDSAVALRIKIPSKVVKKRTTKKVRSSSEAAQFDAKTIQEFKEAFGIMDQDKDGIISKSDLKDLYAQMGQIASDKQIEEMIGEASGPLNFTMFLTLFGERLTGTDPEKTIVDAFHMFDKKDCGNLAEDHLLKILQNKRGEPLSEEEIKAMYKGRPPIEGGVCDYKAFAHLITTGAQEELAQA</sequence>
<dbReference type="Gene3D" id="1.10.238.10">
    <property type="entry name" value="EF-hand"/>
    <property type="match status" value="2"/>
</dbReference>
<keyword evidence="4" id="KW-0109">Calcium transport</keyword>
<evidence type="ECO:0000256" key="5">
    <source>
        <dbReference type="ARBA" id="ARBA00022673"/>
    </source>
</evidence>
<keyword evidence="13" id="KW-0407">Ion channel</keyword>
<dbReference type="EMBL" id="JAUCMV010000005">
    <property type="protein sequence ID" value="KAK0396407.1"/>
    <property type="molecule type" value="Genomic_DNA"/>
</dbReference>
<dbReference type="Pfam" id="PF00520">
    <property type="entry name" value="Ion_trans"/>
    <property type="match status" value="1"/>
</dbReference>
<dbReference type="SUPFAM" id="SSF48403">
    <property type="entry name" value="Ankyrin repeat"/>
    <property type="match status" value="1"/>
</dbReference>
<dbReference type="GO" id="GO:0098703">
    <property type="term" value="P:calcium ion import across plasma membrane"/>
    <property type="evidence" value="ECO:0007669"/>
    <property type="project" value="TreeGrafter"/>
</dbReference>
<feature type="transmembrane region" description="Helical" evidence="16">
    <location>
        <begin position="434"/>
        <end position="452"/>
    </location>
</feature>
<dbReference type="PROSITE" id="PS50297">
    <property type="entry name" value="ANK_REP_REGION"/>
    <property type="match status" value="1"/>
</dbReference>
<evidence type="ECO:0000256" key="7">
    <source>
        <dbReference type="ARBA" id="ARBA00022723"/>
    </source>
</evidence>
<feature type="transmembrane region" description="Helical" evidence="16">
    <location>
        <begin position="464"/>
        <end position="490"/>
    </location>
</feature>
<dbReference type="GO" id="GO:0002119">
    <property type="term" value="P:nematode larval development"/>
    <property type="evidence" value="ECO:0007669"/>
    <property type="project" value="UniProtKB-ARBA"/>
</dbReference>
<keyword evidence="15" id="KW-0040">ANK repeat</keyword>
<comment type="subunit">
    <text evidence="14">Myosin is a hexamer of 2 heavy chains and 4 light chains (two regulatory light chains and two essential light chains).</text>
</comment>
<evidence type="ECO:0000256" key="13">
    <source>
        <dbReference type="ARBA" id="ARBA00023303"/>
    </source>
</evidence>
<feature type="repeat" description="ANK" evidence="15">
    <location>
        <begin position="153"/>
        <end position="185"/>
    </location>
</feature>
<dbReference type="Proteomes" id="UP001175271">
    <property type="component" value="Unassembled WGS sequence"/>
</dbReference>
<keyword evidence="3" id="KW-1003">Cell membrane</keyword>
<keyword evidence="12 16" id="KW-0472">Membrane</keyword>
<gene>
    <name evidence="18" type="ORF">QR680_001707</name>
</gene>
<dbReference type="InterPro" id="IPR005821">
    <property type="entry name" value="Ion_trans_dom"/>
</dbReference>
<reference evidence="18" key="1">
    <citation type="submission" date="2023-06" db="EMBL/GenBank/DDBJ databases">
        <title>Genomic analysis of the entomopathogenic nematode Steinernema hermaphroditum.</title>
        <authorList>
            <person name="Schwarz E.M."/>
            <person name="Heppert J.K."/>
            <person name="Baniya A."/>
            <person name="Schwartz H.T."/>
            <person name="Tan C.-H."/>
            <person name="Antoshechkin I."/>
            <person name="Sternberg P.W."/>
            <person name="Goodrich-Blair H."/>
            <person name="Dillman A.R."/>
        </authorList>
    </citation>
    <scope>NUCLEOTIDE SEQUENCE</scope>
    <source>
        <strain evidence="18">PS9179</strain>
        <tissue evidence="18">Whole animal</tissue>
    </source>
</reference>
<protein>
    <recommendedName>
        <fullName evidence="17">EF-hand domain-containing protein</fullName>
    </recommendedName>
</protein>
<evidence type="ECO:0000313" key="18">
    <source>
        <dbReference type="EMBL" id="KAK0396407.1"/>
    </source>
</evidence>
<dbReference type="GO" id="GO:0005509">
    <property type="term" value="F:calcium ion binding"/>
    <property type="evidence" value="ECO:0007669"/>
    <property type="project" value="InterPro"/>
</dbReference>
<keyword evidence="19" id="KW-1185">Reference proteome</keyword>
<dbReference type="PROSITE" id="PS50222">
    <property type="entry name" value="EF_HAND_2"/>
    <property type="match status" value="1"/>
</dbReference>
<keyword evidence="11" id="KW-0406">Ion transport</keyword>
<comment type="caution">
    <text evidence="18">The sequence shown here is derived from an EMBL/GenBank/DDBJ whole genome shotgun (WGS) entry which is preliminary data.</text>
</comment>
<evidence type="ECO:0000256" key="4">
    <source>
        <dbReference type="ARBA" id="ARBA00022568"/>
    </source>
</evidence>
<comment type="subcellular location">
    <subcellularLocation>
        <location evidence="1">Cell membrane</location>
        <topology evidence="1">Multi-pass membrane protein</topology>
    </subcellularLocation>
</comment>
<organism evidence="18 19">
    <name type="scientific">Steinernema hermaphroditum</name>
    <dbReference type="NCBI Taxonomy" id="289476"/>
    <lineage>
        <taxon>Eukaryota</taxon>
        <taxon>Metazoa</taxon>
        <taxon>Ecdysozoa</taxon>
        <taxon>Nematoda</taxon>
        <taxon>Chromadorea</taxon>
        <taxon>Rhabditida</taxon>
        <taxon>Tylenchina</taxon>
        <taxon>Panagrolaimomorpha</taxon>
        <taxon>Strongyloidoidea</taxon>
        <taxon>Steinernematidae</taxon>
        <taxon>Steinernema</taxon>
    </lineage>
</organism>
<feature type="repeat" description="ANK" evidence="15">
    <location>
        <begin position="222"/>
        <end position="254"/>
    </location>
</feature>
<dbReference type="InterPro" id="IPR036770">
    <property type="entry name" value="Ankyrin_rpt-contain_sf"/>
</dbReference>
<dbReference type="PANTHER" id="PTHR10582">
    <property type="entry name" value="TRANSIENT RECEPTOR POTENTIAL ION CHANNEL PROTEIN"/>
    <property type="match status" value="1"/>
</dbReference>
<feature type="transmembrane region" description="Helical" evidence="16">
    <location>
        <begin position="502"/>
        <end position="519"/>
    </location>
</feature>
<evidence type="ECO:0000256" key="3">
    <source>
        <dbReference type="ARBA" id="ARBA00022475"/>
    </source>
</evidence>
<keyword evidence="2" id="KW-0813">Transport</keyword>
<keyword evidence="10 16" id="KW-1133">Transmembrane helix</keyword>
<keyword evidence="9" id="KW-0106">Calcium</keyword>
<keyword evidence="8" id="KW-0677">Repeat</keyword>